<dbReference type="Pfam" id="PF10415">
    <property type="entry name" value="FumaraseC_C"/>
    <property type="match status" value="1"/>
</dbReference>
<dbReference type="Proteomes" id="UP000776164">
    <property type="component" value="Unassembled WGS sequence"/>
</dbReference>
<dbReference type="InterPro" id="IPR020557">
    <property type="entry name" value="Fumarate_lyase_CS"/>
</dbReference>
<dbReference type="InterPro" id="IPR018951">
    <property type="entry name" value="Fumarase_C_C"/>
</dbReference>
<dbReference type="Gene3D" id="1.10.40.30">
    <property type="entry name" value="Fumarase/aspartase (C-terminal domain)"/>
    <property type="match status" value="1"/>
</dbReference>
<feature type="domain" description="Fumarase C C-terminal" evidence="4">
    <location>
        <begin position="448"/>
        <end position="498"/>
    </location>
</feature>
<protein>
    <submittedName>
        <fullName evidence="5">Aspartate ammonia-lyase</fullName>
        <ecNumber evidence="5">4.3.1.1</ecNumber>
    </submittedName>
</protein>
<dbReference type="GO" id="GO:0008797">
    <property type="term" value="F:aspartate ammonia-lyase activity"/>
    <property type="evidence" value="ECO:0007669"/>
    <property type="project" value="UniProtKB-EC"/>
</dbReference>
<evidence type="ECO:0000313" key="5">
    <source>
        <dbReference type="EMBL" id="MBM7472012.1"/>
    </source>
</evidence>
<keyword evidence="1 5" id="KW-0456">Lyase</keyword>
<dbReference type="EC" id="4.3.1.1" evidence="5"/>
<dbReference type="InterPro" id="IPR022761">
    <property type="entry name" value="Fumarate_lyase_N"/>
</dbReference>
<dbReference type="NCBIfam" id="NF008909">
    <property type="entry name" value="PRK12273.1"/>
    <property type="match status" value="1"/>
</dbReference>
<dbReference type="InterPro" id="IPR008948">
    <property type="entry name" value="L-Aspartase-like"/>
</dbReference>
<dbReference type="EMBL" id="JAFBBU010000001">
    <property type="protein sequence ID" value="MBM7472012.1"/>
    <property type="molecule type" value="Genomic_DNA"/>
</dbReference>
<reference evidence="5 6" key="1">
    <citation type="submission" date="2021-01" db="EMBL/GenBank/DDBJ databases">
        <title>Sequencing the genomes of 1000 actinobacteria strains.</title>
        <authorList>
            <person name="Klenk H.-P."/>
        </authorList>
    </citation>
    <scope>NUCLEOTIDE SEQUENCE [LARGE SCALE GENOMIC DNA]</scope>
    <source>
        <strain evidence="5 6">DSM 13057</strain>
    </source>
</reference>
<dbReference type="PRINTS" id="PR00149">
    <property type="entry name" value="FUMRATELYASE"/>
</dbReference>
<dbReference type="PANTHER" id="PTHR42696:SF2">
    <property type="entry name" value="ASPARTATE AMMONIA-LYASE"/>
    <property type="match status" value="1"/>
</dbReference>
<dbReference type="PROSITE" id="PS00163">
    <property type="entry name" value="FUMARATE_LYASES"/>
    <property type="match status" value="1"/>
</dbReference>
<keyword evidence="6" id="KW-1185">Reference proteome</keyword>
<feature type="region of interest" description="Disordered" evidence="2">
    <location>
        <begin position="1"/>
        <end position="47"/>
    </location>
</feature>
<dbReference type="InterPro" id="IPR051546">
    <property type="entry name" value="Aspartate_Ammonia-Lyase"/>
</dbReference>
<organism evidence="5 6">
    <name type="scientific">Subtercola frigoramans</name>
    <dbReference type="NCBI Taxonomy" id="120298"/>
    <lineage>
        <taxon>Bacteria</taxon>
        <taxon>Bacillati</taxon>
        <taxon>Actinomycetota</taxon>
        <taxon>Actinomycetes</taxon>
        <taxon>Micrococcales</taxon>
        <taxon>Microbacteriaceae</taxon>
        <taxon>Subtercola</taxon>
    </lineage>
</organism>
<evidence type="ECO:0000256" key="1">
    <source>
        <dbReference type="ARBA" id="ARBA00023239"/>
    </source>
</evidence>
<dbReference type="InterPro" id="IPR000362">
    <property type="entry name" value="Fumarate_lyase_fam"/>
</dbReference>
<dbReference type="Gene3D" id="1.10.275.10">
    <property type="entry name" value="Fumarase/aspartase (N-terminal domain)"/>
    <property type="match status" value="1"/>
</dbReference>
<comment type="caution">
    <text evidence="5">The sequence shown here is derived from an EMBL/GenBank/DDBJ whole genome shotgun (WGS) entry which is preliminary data.</text>
</comment>
<dbReference type="Pfam" id="PF00206">
    <property type="entry name" value="Lyase_1"/>
    <property type="match status" value="1"/>
</dbReference>
<evidence type="ECO:0000313" key="6">
    <source>
        <dbReference type="Proteomes" id="UP000776164"/>
    </source>
</evidence>
<feature type="compositionally biased region" description="Polar residues" evidence="2">
    <location>
        <begin position="19"/>
        <end position="30"/>
    </location>
</feature>
<dbReference type="SUPFAM" id="SSF48557">
    <property type="entry name" value="L-aspartase-like"/>
    <property type="match status" value="1"/>
</dbReference>
<proteinExistence type="predicted"/>
<feature type="domain" description="Fumarate lyase N-terminal" evidence="3">
    <location>
        <begin position="50"/>
        <end position="381"/>
    </location>
</feature>
<gene>
    <name evidence="5" type="ORF">JOE66_001646</name>
</gene>
<dbReference type="CDD" id="cd01357">
    <property type="entry name" value="Aspartase"/>
    <property type="match status" value="1"/>
</dbReference>
<evidence type="ECO:0000259" key="3">
    <source>
        <dbReference type="Pfam" id="PF00206"/>
    </source>
</evidence>
<dbReference type="PANTHER" id="PTHR42696">
    <property type="entry name" value="ASPARTATE AMMONIA-LYASE"/>
    <property type="match status" value="1"/>
</dbReference>
<name>A0ABS2L4L1_9MICO</name>
<sequence>MPETYLSATAAASPRETVNAATPSSNTSPSVPGFGPESGGPTRTETDSLGQVEIPVHAFWGIHTARALENFPISRRPISVYPDLITALVIVKQAAARANAEIGVLELEKARVIDEACQLVRDGEFHDQFVVGVIQGGAGTSTNMNANEVITNIALELMGKGKGDYQFLHPIDDVNRSQSTNDVYPTAVKLALCFGLQRLLAEHELLRDSFGRKGVEFNDVLKIGRTQLQDAVPMTLGQEFHGFATTLTEDNQRLAETVPLLWEINLGATAIGTGITADPRYADAVRRHLRELTGFAHVTAPDLIEATSDAGVFMQLSGILKRSAIKLSKICNDLRLLSSGPQAGFGEINLPARQAGSSIMPGKVNPVIPEVINQIAFSVAGADVTVTMAAEGGQLQLNAFEPVIAHSLLQSISWMTAGCTTLRVNCIDGISANLDRLDRLVSTSVGVVTALTPYIGYSASSALAKAALLTGRNIADLVVEANLMTRERVTKLLSPARLSGLETITSAIPVISADAEALSDAAQTGAVQAAVTNAGASAGDSVSDRQVRVDAAGLPARE</sequence>
<evidence type="ECO:0000256" key="2">
    <source>
        <dbReference type="SAM" id="MobiDB-lite"/>
    </source>
</evidence>
<accession>A0ABS2L4L1</accession>
<dbReference type="InterPro" id="IPR024083">
    <property type="entry name" value="Fumarase/histidase_N"/>
</dbReference>
<dbReference type="Gene3D" id="1.20.200.10">
    <property type="entry name" value="Fumarase/aspartase (Central domain)"/>
    <property type="match status" value="1"/>
</dbReference>
<evidence type="ECO:0000259" key="4">
    <source>
        <dbReference type="Pfam" id="PF10415"/>
    </source>
</evidence>